<evidence type="ECO:0000256" key="6">
    <source>
        <dbReference type="ARBA" id="ARBA00022703"/>
    </source>
</evidence>
<dbReference type="GO" id="GO:0005737">
    <property type="term" value="C:cytoplasm"/>
    <property type="evidence" value="ECO:0007669"/>
    <property type="project" value="UniProtKB-SubCell"/>
</dbReference>
<protein>
    <recommendedName>
        <fullName evidence="17">Acyl-coenzyme A thioesterase THEM4</fullName>
        <ecNumber evidence="16">3.1.2.2</ecNumber>
    </recommendedName>
    <alternativeName>
        <fullName evidence="18">Thioesterase superfamily member 4</fullName>
    </alternativeName>
</protein>
<gene>
    <name evidence="26" type="ORF">SAMN05414137_104200</name>
</gene>
<keyword evidence="12" id="KW-0966">Cell projection</keyword>
<proteinExistence type="inferred from homology"/>
<keyword evidence="6" id="KW-0053">Apoptosis</keyword>
<dbReference type="OrthoDB" id="5505920at2"/>
<keyword evidence="7" id="KW-0378">Hydrolase</keyword>
<evidence type="ECO:0000313" key="26">
    <source>
        <dbReference type="EMBL" id="SEK90189.1"/>
    </source>
</evidence>
<comment type="catalytic activity">
    <reaction evidence="19">
        <text>octanoyl-CoA + H2O = octanoate + CoA + H(+)</text>
        <dbReference type="Rhea" id="RHEA:30143"/>
        <dbReference type="ChEBI" id="CHEBI:15377"/>
        <dbReference type="ChEBI" id="CHEBI:15378"/>
        <dbReference type="ChEBI" id="CHEBI:25646"/>
        <dbReference type="ChEBI" id="CHEBI:57287"/>
        <dbReference type="ChEBI" id="CHEBI:57386"/>
    </reaction>
    <physiologicalReaction direction="left-to-right" evidence="19">
        <dbReference type="Rhea" id="RHEA:30144"/>
    </physiologicalReaction>
</comment>
<feature type="region of interest" description="Disordered" evidence="24">
    <location>
        <begin position="1"/>
        <end position="25"/>
    </location>
</feature>
<keyword evidence="27" id="KW-1185">Reference proteome</keyword>
<comment type="catalytic activity">
    <reaction evidence="14">
        <text>(9Z)-octadecenoyl-CoA + H2O = (9Z)-octadecenoate + CoA + H(+)</text>
        <dbReference type="Rhea" id="RHEA:40139"/>
        <dbReference type="ChEBI" id="CHEBI:15377"/>
        <dbReference type="ChEBI" id="CHEBI:15378"/>
        <dbReference type="ChEBI" id="CHEBI:30823"/>
        <dbReference type="ChEBI" id="CHEBI:57287"/>
        <dbReference type="ChEBI" id="CHEBI:57387"/>
    </reaction>
    <physiologicalReaction direction="left-to-right" evidence="14">
        <dbReference type="Rhea" id="RHEA:40140"/>
    </physiologicalReaction>
</comment>
<comment type="catalytic activity">
    <reaction evidence="13">
        <text>(5Z,8Z,11Z,14Z)-eicosatetraenoyl-CoA + H2O = (5Z,8Z,11Z,14Z)-eicosatetraenoate + CoA + H(+)</text>
        <dbReference type="Rhea" id="RHEA:40151"/>
        <dbReference type="ChEBI" id="CHEBI:15377"/>
        <dbReference type="ChEBI" id="CHEBI:15378"/>
        <dbReference type="ChEBI" id="CHEBI:32395"/>
        <dbReference type="ChEBI" id="CHEBI:57287"/>
        <dbReference type="ChEBI" id="CHEBI:57368"/>
    </reaction>
    <physiologicalReaction direction="left-to-right" evidence="13">
        <dbReference type="Rhea" id="RHEA:40152"/>
    </physiologicalReaction>
</comment>
<evidence type="ECO:0000313" key="27">
    <source>
        <dbReference type="Proteomes" id="UP000183015"/>
    </source>
</evidence>
<dbReference type="Gene3D" id="3.10.129.10">
    <property type="entry name" value="Hotdog Thioesterase"/>
    <property type="match status" value="1"/>
</dbReference>
<comment type="catalytic activity">
    <reaction evidence="23">
        <text>tetradecanoyl-CoA + H2O = tetradecanoate + CoA + H(+)</text>
        <dbReference type="Rhea" id="RHEA:40119"/>
        <dbReference type="ChEBI" id="CHEBI:15377"/>
        <dbReference type="ChEBI" id="CHEBI:15378"/>
        <dbReference type="ChEBI" id="CHEBI:30807"/>
        <dbReference type="ChEBI" id="CHEBI:57287"/>
        <dbReference type="ChEBI" id="CHEBI:57385"/>
    </reaction>
    <physiologicalReaction direction="left-to-right" evidence="23">
        <dbReference type="Rhea" id="RHEA:40120"/>
    </physiologicalReaction>
</comment>
<evidence type="ECO:0000256" key="20">
    <source>
        <dbReference type="ARBA" id="ARBA00047734"/>
    </source>
</evidence>
<evidence type="ECO:0000256" key="4">
    <source>
        <dbReference type="ARBA" id="ARBA00022475"/>
    </source>
</evidence>
<dbReference type="PANTHER" id="PTHR12418:SF19">
    <property type="entry name" value="ACYL-COENZYME A THIOESTERASE THEM4"/>
    <property type="match status" value="1"/>
</dbReference>
<dbReference type="Pfam" id="PF03061">
    <property type="entry name" value="4HBT"/>
    <property type="match status" value="1"/>
</dbReference>
<evidence type="ECO:0000256" key="14">
    <source>
        <dbReference type="ARBA" id="ARBA00037002"/>
    </source>
</evidence>
<evidence type="ECO:0000259" key="25">
    <source>
        <dbReference type="Pfam" id="PF03061"/>
    </source>
</evidence>
<dbReference type="AlphaFoldDB" id="A0A1H7KTQ4"/>
<dbReference type="eggNOG" id="COG2050">
    <property type="taxonomic scope" value="Bacteria"/>
</dbReference>
<dbReference type="EC" id="3.1.2.2" evidence="16"/>
<dbReference type="EMBL" id="FOAZ01000004">
    <property type="protein sequence ID" value="SEK90189.1"/>
    <property type="molecule type" value="Genomic_DNA"/>
</dbReference>
<evidence type="ECO:0000256" key="8">
    <source>
        <dbReference type="ARBA" id="ARBA00022832"/>
    </source>
</evidence>
<keyword evidence="5" id="KW-0963">Cytoplasm</keyword>
<dbReference type="GO" id="GO:0006631">
    <property type="term" value="P:fatty acid metabolic process"/>
    <property type="evidence" value="ECO:0007669"/>
    <property type="project" value="UniProtKB-KW"/>
</dbReference>
<feature type="domain" description="Thioesterase" evidence="25">
    <location>
        <begin position="76"/>
        <end position="142"/>
    </location>
</feature>
<dbReference type="InterPro" id="IPR029069">
    <property type="entry name" value="HotDog_dom_sf"/>
</dbReference>
<evidence type="ECO:0000256" key="12">
    <source>
        <dbReference type="ARBA" id="ARBA00023273"/>
    </source>
</evidence>
<dbReference type="GO" id="GO:0016787">
    <property type="term" value="F:hydrolase activity"/>
    <property type="evidence" value="ECO:0007669"/>
    <property type="project" value="UniProtKB-KW"/>
</dbReference>
<evidence type="ECO:0000256" key="17">
    <source>
        <dbReference type="ARBA" id="ARBA00040123"/>
    </source>
</evidence>
<dbReference type="GO" id="GO:0016020">
    <property type="term" value="C:membrane"/>
    <property type="evidence" value="ECO:0007669"/>
    <property type="project" value="UniProtKB-SubCell"/>
</dbReference>
<dbReference type="InterPro" id="IPR052365">
    <property type="entry name" value="THEM4/THEM5_acyl-CoA_thioest"/>
</dbReference>
<accession>A0A1H7KTQ4</accession>
<evidence type="ECO:0000256" key="16">
    <source>
        <dbReference type="ARBA" id="ARBA00038848"/>
    </source>
</evidence>
<evidence type="ECO:0000256" key="10">
    <source>
        <dbReference type="ARBA" id="ARBA00023098"/>
    </source>
</evidence>
<comment type="catalytic activity">
    <reaction evidence="21">
        <text>decanoyl-CoA + H2O = decanoate + CoA + H(+)</text>
        <dbReference type="Rhea" id="RHEA:40059"/>
        <dbReference type="ChEBI" id="CHEBI:15377"/>
        <dbReference type="ChEBI" id="CHEBI:15378"/>
        <dbReference type="ChEBI" id="CHEBI:27689"/>
        <dbReference type="ChEBI" id="CHEBI:57287"/>
        <dbReference type="ChEBI" id="CHEBI:61430"/>
    </reaction>
    <physiologicalReaction direction="left-to-right" evidence="21">
        <dbReference type="Rhea" id="RHEA:40060"/>
    </physiologicalReaction>
</comment>
<evidence type="ECO:0000256" key="1">
    <source>
        <dbReference type="ARBA" id="ARBA00004170"/>
    </source>
</evidence>
<dbReference type="InterPro" id="IPR006683">
    <property type="entry name" value="Thioestr_dom"/>
</dbReference>
<comment type="catalytic activity">
    <reaction evidence="20">
        <text>hexadecanoyl-CoA + H2O = hexadecanoate + CoA + H(+)</text>
        <dbReference type="Rhea" id="RHEA:16645"/>
        <dbReference type="ChEBI" id="CHEBI:7896"/>
        <dbReference type="ChEBI" id="CHEBI:15377"/>
        <dbReference type="ChEBI" id="CHEBI:15378"/>
        <dbReference type="ChEBI" id="CHEBI:57287"/>
        <dbReference type="ChEBI" id="CHEBI:57379"/>
        <dbReference type="EC" id="3.1.2.2"/>
    </reaction>
    <physiologicalReaction direction="left-to-right" evidence="20">
        <dbReference type="Rhea" id="RHEA:16646"/>
    </physiologicalReaction>
</comment>
<evidence type="ECO:0000256" key="2">
    <source>
        <dbReference type="ARBA" id="ARBA00004496"/>
    </source>
</evidence>
<evidence type="ECO:0000256" key="24">
    <source>
        <dbReference type="SAM" id="MobiDB-lite"/>
    </source>
</evidence>
<keyword evidence="9" id="KW-0809">Transit peptide</keyword>
<evidence type="ECO:0000256" key="5">
    <source>
        <dbReference type="ARBA" id="ARBA00022490"/>
    </source>
</evidence>
<evidence type="ECO:0000256" key="23">
    <source>
        <dbReference type="ARBA" id="ARBA00048180"/>
    </source>
</evidence>
<evidence type="ECO:0000256" key="13">
    <source>
        <dbReference type="ARBA" id="ARBA00035852"/>
    </source>
</evidence>
<keyword evidence="11" id="KW-0472">Membrane</keyword>
<evidence type="ECO:0000256" key="15">
    <source>
        <dbReference type="ARBA" id="ARBA00038456"/>
    </source>
</evidence>
<evidence type="ECO:0000256" key="18">
    <source>
        <dbReference type="ARBA" id="ARBA00043210"/>
    </source>
</evidence>
<comment type="subcellular location">
    <subcellularLocation>
        <location evidence="3">Cell projection</location>
        <location evidence="3">Ruffle membrane</location>
    </subcellularLocation>
    <subcellularLocation>
        <location evidence="2">Cytoplasm</location>
    </subcellularLocation>
    <subcellularLocation>
        <location evidence="1">Membrane</location>
        <topology evidence="1">Peripheral membrane protein</topology>
    </subcellularLocation>
</comment>
<dbReference type="CDD" id="cd03443">
    <property type="entry name" value="PaaI_thioesterase"/>
    <property type="match status" value="1"/>
</dbReference>
<evidence type="ECO:0000256" key="7">
    <source>
        <dbReference type="ARBA" id="ARBA00022801"/>
    </source>
</evidence>
<evidence type="ECO:0000256" key="22">
    <source>
        <dbReference type="ARBA" id="ARBA00048074"/>
    </source>
</evidence>
<dbReference type="STRING" id="235985.SAMN05414137_104200"/>
<evidence type="ECO:0000256" key="9">
    <source>
        <dbReference type="ARBA" id="ARBA00022946"/>
    </source>
</evidence>
<keyword evidence="4" id="KW-1003">Cell membrane</keyword>
<dbReference type="Proteomes" id="UP000183015">
    <property type="component" value="Unassembled WGS sequence"/>
</dbReference>
<keyword evidence="8" id="KW-0276">Fatty acid metabolism</keyword>
<evidence type="ECO:0000256" key="19">
    <source>
        <dbReference type="ARBA" id="ARBA00047588"/>
    </source>
</evidence>
<evidence type="ECO:0000256" key="3">
    <source>
        <dbReference type="ARBA" id="ARBA00004632"/>
    </source>
</evidence>
<evidence type="ECO:0000256" key="11">
    <source>
        <dbReference type="ARBA" id="ARBA00023136"/>
    </source>
</evidence>
<evidence type="ECO:0000256" key="21">
    <source>
        <dbReference type="ARBA" id="ARBA00047969"/>
    </source>
</evidence>
<comment type="similarity">
    <text evidence="15">Belongs to the THEM4/THEM5 thioesterase family.</text>
</comment>
<dbReference type="PANTHER" id="PTHR12418">
    <property type="entry name" value="ACYL-COENZYME A THIOESTERASE THEM4"/>
    <property type="match status" value="1"/>
</dbReference>
<keyword evidence="10" id="KW-0443">Lipid metabolism</keyword>
<organism evidence="26 27">
    <name type="scientific">Streptacidiphilus jiangxiensis</name>
    <dbReference type="NCBI Taxonomy" id="235985"/>
    <lineage>
        <taxon>Bacteria</taxon>
        <taxon>Bacillati</taxon>
        <taxon>Actinomycetota</taxon>
        <taxon>Actinomycetes</taxon>
        <taxon>Kitasatosporales</taxon>
        <taxon>Streptomycetaceae</taxon>
        <taxon>Streptacidiphilus</taxon>
    </lineage>
</organism>
<reference evidence="27" key="1">
    <citation type="submission" date="2016-10" db="EMBL/GenBank/DDBJ databases">
        <authorList>
            <person name="Varghese N."/>
        </authorList>
    </citation>
    <scope>NUCLEOTIDE SEQUENCE [LARGE SCALE GENOMIC DNA]</scope>
    <source>
        <strain evidence="27">DSM 45096 / BCRC 16803 / CGMCC 4.1857 / CIP 109030 / JCM 12277 / KCTC 19219 / NBRC 100920 / 33214</strain>
    </source>
</reference>
<dbReference type="SUPFAM" id="SSF54637">
    <property type="entry name" value="Thioesterase/thiol ester dehydrase-isomerase"/>
    <property type="match status" value="1"/>
</dbReference>
<dbReference type="RefSeq" id="WP_042441762.1">
    <property type="nucleotide sequence ID" value="NZ_BBPN01000001.1"/>
</dbReference>
<name>A0A1H7KTQ4_STRJI</name>
<sequence length="195" mass="20925">MTDAARPSLTPPPDAVAPVRHPDAPAPGQLIEPHYEFCFGCGPAQPSGLHLAARAGEGVEIFAEFTVAPTHQGGPGLAHGGVLVTAMDDALGTLNWLLHSTSVTARLETDFRRPVPVDSTLYLHTWVEAVAGRKIFCRGEARLDAPDGPLALTAQALFIQVPLEHFVNHGRPEDIKAAMDNPDLHKRVRAFEVNP</sequence>
<comment type="catalytic activity">
    <reaction evidence="22">
        <text>dodecanoyl-CoA + H2O = dodecanoate + CoA + H(+)</text>
        <dbReference type="Rhea" id="RHEA:30135"/>
        <dbReference type="ChEBI" id="CHEBI:15377"/>
        <dbReference type="ChEBI" id="CHEBI:15378"/>
        <dbReference type="ChEBI" id="CHEBI:18262"/>
        <dbReference type="ChEBI" id="CHEBI:57287"/>
        <dbReference type="ChEBI" id="CHEBI:57375"/>
    </reaction>
    <physiologicalReaction direction="left-to-right" evidence="22">
        <dbReference type="Rhea" id="RHEA:30136"/>
    </physiologicalReaction>
</comment>